<reference evidence="1" key="1">
    <citation type="submission" date="2022-03" db="EMBL/GenBank/DDBJ databases">
        <authorList>
            <person name="Lindestad O."/>
        </authorList>
    </citation>
    <scope>NUCLEOTIDE SEQUENCE</scope>
</reference>
<protein>
    <submittedName>
        <fullName evidence="1">Jg514 protein</fullName>
    </submittedName>
</protein>
<dbReference type="AlphaFoldDB" id="A0A8S4QLR5"/>
<keyword evidence="2" id="KW-1185">Reference proteome</keyword>
<sequence length="70" mass="7686">MTEAMLDGVTNKLVVGHYRDWGRTDGPDLTFPFDLNQGQWLAVALDEPLVFVGHATSEICICAAFMVVTT</sequence>
<dbReference type="Proteomes" id="UP000838756">
    <property type="component" value="Unassembled WGS sequence"/>
</dbReference>
<evidence type="ECO:0000313" key="1">
    <source>
        <dbReference type="EMBL" id="CAH2215473.1"/>
    </source>
</evidence>
<accession>A0A8S4QLR5</accession>
<dbReference type="EMBL" id="CAKXAJ010011763">
    <property type="protein sequence ID" value="CAH2215473.1"/>
    <property type="molecule type" value="Genomic_DNA"/>
</dbReference>
<organism evidence="1 2">
    <name type="scientific">Pararge aegeria aegeria</name>
    <dbReference type="NCBI Taxonomy" id="348720"/>
    <lineage>
        <taxon>Eukaryota</taxon>
        <taxon>Metazoa</taxon>
        <taxon>Ecdysozoa</taxon>
        <taxon>Arthropoda</taxon>
        <taxon>Hexapoda</taxon>
        <taxon>Insecta</taxon>
        <taxon>Pterygota</taxon>
        <taxon>Neoptera</taxon>
        <taxon>Endopterygota</taxon>
        <taxon>Lepidoptera</taxon>
        <taxon>Glossata</taxon>
        <taxon>Ditrysia</taxon>
        <taxon>Papilionoidea</taxon>
        <taxon>Nymphalidae</taxon>
        <taxon>Satyrinae</taxon>
        <taxon>Satyrini</taxon>
        <taxon>Parargina</taxon>
        <taxon>Pararge</taxon>
    </lineage>
</organism>
<proteinExistence type="predicted"/>
<name>A0A8S4QLR5_9NEOP</name>
<evidence type="ECO:0000313" key="2">
    <source>
        <dbReference type="Proteomes" id="UP000838756"/>
    </source>
</evidence>
<comment type="caution">
    <text evidence="1">The sequence shown here is derived from an EMBL/GenBank/DDBJ whole genome shotgun (WGS) entry which is preliminary data.</text>
</comment>
<gene>
    <name evidence="1" type="primary">jg514</name>
    <name evidence="1" type="ORF">PAEG_LOCUS3624</name>
</gene>